<reference evidence="2" key="1">
    <citation type="journal article" date="2023" name="Science">
        <title>Genome structures resolve the early diversification of teleost fishes.</title>
        <authorList>
            <person name="Parey E."/>
            <person name="Louis A."/>
            <person name="Montfort J."/>
            <person name="Bouchez O."/>
            <person name="Roques C."/>
            <person name="Iampietro C."/>
            <person name="Lluch J."/>
            <person name="Castinel A."/>
            <person name="Donnadieu C."/>
            <person name="Desvignes T."/>
            <person name="Floi Bucao C."/>
            <person name="Jouanno E."/>
            <person name="Wen M."/>
            <person name="Mejri S."/>
            <person name="Dirks R."/>
            <person name="Jansen H."/>
            <person name="Henkel C."/>
            <person name="Chen W.J."/>
            <person name="Zahm M."/>
            <person name="Cabau C."/>
            <person name="Klopp C."/>
            <person name="Thompson A.W."/>
            <person name="Robinson-Rechavi M."/>
            <person name="Braasch I."/>
            <person name="Lecointre G."/>
            <person name="Bobe J."/>
            <person name="Postlethwait J.H."/>
            <person name="Berthelot C."/>
            <person name="Roest Crollius H."/>
            <person name="Guiguen Y."/>
        </authorList>
    </citation>
    <scope>NUCLEOTIDE SEQUENCE</scope>
    <source>
        <strain evidence="2">Concon-B</strain>
    </source>
</reference>
<keyword evidence="1" id="KW-0472">Membrane</keyword>
<sequence length="216" mass="24056">MTASDIESLQPRTRSGGRCLPAFLITSMITLFVLLAGVTFTAALFIRQLQTELANLTKTTHEQTGPSAQLSESQYKVQNFAFLRASSGVLNNVTMEWKNRSLETVGSGYTFSDVQHTLQPQAEGSYLLYLDLVLLCRDPPCSAINGTVVVKSEREQLLECQFSAPQRRTEKCWQVVRVDKAHRLVAVMSVRGATDKWELDTEKSGMGMFLVDGQTR</sequence>
<comment type="caution">
    <text evidence="2">The sequence shown here is derived from an EMBL/GenBank/DDBJ whole genome shotgun (WGS) entry which is preliminary data.</text>
</comment>
<keyword evidence="3" id="KW-1185">Reference proteome</keyword>
<dbReference type="InterPro" id="IPR008983">
    <property type="entry name" value="Tumour_necrosis_fac-like_dom"/>
</dbReference>
<dbReference type="Gene3D" id="2.60.120.40">
    <property type="match status" value="1"/>
</dbReference>
<feature type="transmembrane region" description="Helical" evidence="1">
    <location>
        <begin position="20"/>
        <end position="46"/>
    </location>
</feature>
<evidence type="ECO:0000256" key="1">
    <source>
        <dbReference type="SAM" id="Phobius"/>
    </source>
</evidence>
<dbReference type="AlphaFoldDB" id="A0A9Q1CZZ8"/>
<protein>
    <recommendedName>
        <fullName evidence="4">TNF family profile domain-containing protein</fullName>
    </recommendedName>
</protein>
<dbReference type="OrthoDB" id="9899228at2759"/>
<accession>A0A9Q1CZZ8</accession>
<dbReference type="EMBL" id="JAFJMO010000016">
    <property type="protein sequence ID" value="KAJ8254083.1"/>
    <property type="molecule type" value="Genomic_DNA"/>
</dbReference>
<keyword evidence="1" id="KW-1133">Transmembrane helix</keyword>
<name>A0A9Q1CZZ8_CONCO</name>
<keyword evidence="1" id="KW-0812">Transmembrane</keyword>
<evidence type="ECO:0000313" key="2">
    <source>
        <dbReference type="EMBL" id="KAJ8254083.1"/>
    </source>
</evidence>
<evidence type="ECO:0000313" key="3">
    <source>
        <dbReference type="Proteomes" id="UP001152803"/>
    </source>
</evidence>
<proteinExistence type="predicted"/>
<gene>
    <name evidence="2" type="ORF">COCON_G00206950</name>
</gene>
<organism evidence="2 3">
    <name type="scientific">Conger conger</name>
    <name type="common">Conger eel</name>
    <name type="synonym">Muraena conger</name>
    <dbReference type="NCBI Taxonomy" id="82655"/>
    <lineage>
        <taxon>Eukaryota</taxon>
        <taxon>Metazoa</taxon>
        <taxon>Chordata</taxon>
        <taxon>Craniata</taxon>
        <taxon>Vertebrata</taxon>
        <taxon>Euteleostomi</taxon>
        <taxon>Actinopterygii</taxon>
        <taxon>Neopterygii</taxon>
        <taxon>Teleostei</taxon>
        <taxon>Anguilliformes</taxon>
        <taxon>Congridae</taxon>
        <taxon>Conger</taxon>
    </lineage>
</organism>
<dbReference type="Proteomes" id="UP001152803">
    <property type="component" value="Unassembled WGS sequence"/>
</dbReference>
<evidence type="ECO:0008006" key="4">
    <source>
        <dbReference type="Google" id="ProtNLM"/>
    </source>
</evidence>